<dbReference type="InterPro" id="IPR008707">
    <property type="entry name" value="B-propeller_PilY1"/>
</dbReference>
<keyword evidence="7" id="KW-0732">Signal</keyword>
<dbReference type="GO" id="GO:0009289">
    <property type="term" value="C:pilus"/>
    <property type="evidence" value="ECO:0007669"/>
    <property type="project" value="UniProtKB-SubCell"/>
</dbReference>
<dbReference type="SUPFAM" id="SSF50998">
    <property type="entry name" value="Quinoprotein alcohol dehydrogenase-like"/>
    <property type="match status" value="1"/>
</dbReference>
<comment type="caution">
    <text evidence="9">The sequence shown here is derived from an EMBL/GenBank/DDBJ whole genome shotgun (WGS) entry which is preliminary data.</text>
</comment>
<dbReference type="GO" id="GO:0046872">
    <property type="term" value="F:metal ion binding"/>
    <property type="evidence" value="ECO:0007669"/>
    <property type="project" value="UniProtKB-KW"/>
</dbReference>
<dbReference type="Gene3D" id="3.40.50.410">
    <property type="entry name" value="von Willebrand factor, type A domain"/>
    <property type="match status" value="1"/>
</dbReference>
<keyword evidence="4" id="KW-0479">Metal-binding</keyword>
<name>A0A840UHG0_9GAMM</name>
<evidence type="ECO:0000313" key="9">
    <source>
        <dbReference type="EMBL" id="MBB5322161.1"/>
    </source>
</evidence>
<dbReference type="Proteomes" id="UP000591735">
    <property type="component" value="Unassembled WGS sequence"/>
</dbReference>
<keyword evidence="3" id="KW-1029">Fimbrium biogenesis</keyword>
<accession>A0A840UHG0</accession>
<evidence type="ECO:0000256" key="3">
    <source>
        <dbReference type="ARBA" id="ARBA00022558"/>
    </source>
</evidence>
<dbReference type="InterPro" id="IPR015943">
    <property type="entry name" value="WD40/YVTN_repeat-like_dom_sf"/>
</dbReference>
<feature type="signal peptide" evidence="7">
    <location>
        <begin position="1"/>
        <end position="25"/>
    </location>
</feature>
<evidence type="ECO:0000313" key="10">
    <source>
        <dbReference type="Proteomes" id="UP000591735"/>
    </source>
</evidence>
<dbReference type="RefSeq" id="WP_183705041.1">
    <property type="nucleotide sequence ID" value="NZ_JACHFE010000007.1"/>
</dbReference>
<dbReference type="InterPro" id="IPR036465">
    <property type="entry name" value="vWFA_dom_sf"/>
</dbReference>
<evidence type="ECO:0000256" key="7">
    <source>
        <dbReference type="SAM" id="SignalP"/>
    </source>
</evidence>
<evidence type="ECO:0000259" key="8">
    <source>
        <dbReference type="Pfam" id="PF05567"/>
    </source>
</evidence>
<dbReference type="Gene3D" id="2.130.10.10">
    <property type="entry name" value="YVTN repeat-like/Quinoprotein amine dehydrogenase"/>
    <property type="match status" value="1"/>
</dbReference>
<proteinExistence type="inferred from homology"/>
<evidence type="ECO:0000256" key="4">
    <source>
        <dbReference type="ARBA" id="ARBA00022723"/>
    </source>
</evidence>
<dbReference type="AlphaFoldDB" id="A0A840UHG0"/>
<feature type="chain" id="PRO_5032953930" evidence="7">
    <location>
        <begin position="26"/>
        <end position="1060"/>
    </location>
</feature>
<keyword evidence="6" id="KW-0281">Fimbrium</keyword>
<evidence type="ECO:0000256" key="6">
    <source>
        <dbReference type="ARBA" id="ARBA00023263"/>
    </source>
</evidence>
<keyword evidence="10" id="KW-1185">Reference proteome</keyword>
<keyword evidence="5" id="KW-0106">Calcium</keyword>
<reference evidence="9 10" key="1">
    <citation type="submission" date="2020-08" db="EMBL/GenBank/DDBJ databases">
        <title>Genomic Encyclopedia of Type Strains, Phase IV (KMG-IV): sequencing the most valuable type-strain genomes for metagenomic binning, comparative biology and taxonomic classification.</title>
        <authorList>
            <person name="Goeker M."/>
        </authorList>
    </citation>
    <scope>NUCLEOTIDE SEQUENCE [LARGE SCALE GENOMIC DNA]</scope>
    <source>
        <strain evidence="9 10">DSM 22359</strain>
    </source>
</reference>
<feature type="domain" description="PilY1 beta-propeller" evidence="8">
    <location>
        <begin position="564"/>
        <end position="821"/>
    </location>
</feature>
<dbReference type="InterPro" id="IPR011047">
    <property type="entry name" value="Quinoprotein_ADH-like_sf"/>
</dbReference>
<dbReference type="SUPFAM" id="SSF53300">
    <property type="entry name" value="vWA-like"/>
    <property type="match status" value="1"/>
</dbReference>
<comment type="similarity">
    <text evidence="2">Belongs to the PilY1 family.</text>
</comment>
<evidence type="ECO:0000256" key="5">
    <source>
        <dbReference type="ARBA" id="ARBA00022837"/>
    </source>
</evidence>
<dbReference type="Pfam" id="PF05567">
    <property type="entry name" value="T4P_PilY1"/>
    <property type="match status" value="1"/>
</dbReference>
<evidence type="ECO:0000256" key="2">
    <source>
        <dbReference type="ARBA" id="ARBA00008387"/>
    </source>
</evidence>
<organism evidence="9 10">
    <name type="scientific">Marinobacter oulmenensis</name>
    <dbReference type="NCBI Taxonomy" id="643747"/>
    <lineage>
        <taxon>Bacteria</taxon>
        <taxon>Pseudomonadati</taxon>
        <taxon>Pseudomonadota</taxon>
        <taxon>Gammaproteobacteria</taxon>
        <taxon>Pseudomonadales</taxon>
        <taxon>Marinobacteraceae</taxon>
        <taxon>Marinobacter</taxon>
    </lineage>
</organism>
<sequence length="1060" mass="117380">MNTYRFLRNVSIVQFLLLSPFLSSASADDTEIFFNIEQDVSAPNILFLLDNSGSMDADVEVESRDFDPSTDYSGNYSDDYIYYFDGWGDWTYSIKKSVIECSDISTKLNNIGKTAPYKMAYYYQSRWNSFESTDVNYSDTVCEADGNDQVDWSRISAEEFYSANYMNWHDNHRTVTTMTRLEIVKDVAKSLADGLEGVNVGLMVFDKQAGDKGEGGVIVEPVRPISEGRSDFKNAVDALGADTNTPLSETLFGAKRYFEGRQPFLSPVNRQADSAMDGNNYKSPIDLECQANHIVLLTDGEPTRDSNHDGEMENELGVDCSGNCLDEIADYMYNEDINSDFTGTQRVITHTVGFQTDQTLLSDTADKGNGSYYLAESADQLEEAFNSIFREVLSTNTTFSSPGVSVSNFNQLNHLDSLYFAVFEPIVDPLWPGNLKKYRLKADGTIVDQNGNAAVDESTGFFKDSAKSYWSSNVDGPRIDLGGASSVMDDDVSDRNVYTYYEGSSSTSLTASANNVVTTNDNLSKTLFGDSGMTDARLAQLIRWTRGEDVFDEDSDGNRSDSRNFLADPLHSRPYLQVYGGDEENPDTTVFYGDNQGYIHAVDGETGELEFSFIPGELLSNQGQYMDQQLSETTRPYGMDGSVVAWFNDTDLDRVVDNEDSVYIYAGMRRGGRNYYALDVTDRSSPSALWVIRGGSGDYEELAQTWSDPVKHRVRIGDEVKDVLFFSGGYDPNQDNVGVRTEDSMGRALYMVDAETGERLWWAGNDESNADLEITGMDYSIPATPTVVDVNGDGLADQIYVGDMGGQIFRFDLRNGQEADSLATGGIIADFAGDTASSNRRFFYSPDVSGTLKNGLRYLNLAIGSGYQAHPLDKDIDDRFYKITISSIGVPKNEDDEVEYTTLSESDLMDTTANLIQEGTDEQQREARVALSEANGWYIRFTRAGEKVLSMSTTLRGDVFFTTFEPSANLDPCIPAAGQSRLYHVKLWDGRAVVNYDGIGGDADEDLTASDRYVNLKTLGLPPSPKAITIDGVEIVVAGAETLMPPEPGAPIQKIYWYEE</sequence>
<comment type="subcellular location">
    <subcellularLocation>
        <location evidence="1">Fimbrium</location>
    </subcellularLocation>
</comment>
<evidence type="ECO:0000256" key="1">
    <source>
        <dbReference type="ARBA" id="ARBA00004561"/>
    </source>
</evidence>
<dbReference type="EMBL" id="JACHFE010000007">
    <property type="protein sequence ID" value="MBB5322161.1"/>
    <property type="molecule type" value="Genomic_DNA"/>
</dbReference>
<protein>
    <submittedName>
        <fullName evidence="9">Type IV pilus assembly protein PilY1</fullName>
    </submittedName>
</protein>
<gene>
    <name evidence="9" type="ORF">HNR38_002656</name>
</gene>